<proteinExistence type="predicted"/>
<dbReference type="RefSeq" id="WP_135786984.1">
    <property type="nucleotide sequence ID" value="NZ_SRRT01000005.1"/>
</dbReference>
<keyword evidence="2" id="KW-1185">Reference proteome</keyword>
<reference evidence="1 2" key="1">
    <citation type="submission" date="2019-04" db="EMBL/GenBank/DDBJ databases">
        <title>Streptomyces sp. nov. Bv016 isolated from bark of Buahinia variegata.</title>
        <authorList>
            <person name="Kanchanasin P."/>
            <person name="Tanasupawat S."/>
            <person name="Yuki M."/>
            <person name="Kudo T."/>
        </authorList>
    </citation>
    <scope>NUCLEOTIDE SEQUENCE [LARGE SCALE GENOMIC DNA]</scope>
    <source>
        <strain evidence="1 2">Bv016</strain>
    </source>
</reference>
<dbReference type="AlphaFoldDB" id="A0A4Z1D259"/>
<evidence type="ECO:0000313" key="2">
    <source>
        <dbReference type="Proteomes" id="UP000298159"/>
    </source>
</evidence>
<protein>
    <submittedName>
        <fullName evidence="1">Uncharacterized protein</fullName>
    </submittedName>
</protein>
<sequence length="101" mass="11021">MTVVVVLVASEEDVEPVRLSCTEQGIYLPALAKIARLSGPTGSTAFQVDTNEAAAAVRRLVVEGLFAGPRGQYVNDYSAEQHHRRIQALCPEVLDRIRETV</sequence>
<evidence type="ECO:0000313" key="1">
    <source>
        <dbReference type="EMBL" id="TGN75836.1"/>
    </source>
</evidence>
<gene>
    <name evidence="1" type="ORF">E5083_19580</name>
</gene>
<dbReference type="GeneID" id="95449799"/>
<dbReference type="Proteomes" id="UP000298159">
    <property type="component" value="Unassembled WGS sequence"/>
</dbReference>
<name>A0A4Z1D259_9ACTN</name>
<organism evidence="1 2">
    <name type="scientific">Streptomyces bauhiniae</name>
    <dbReference type="NCBI Taxonomy" id="2340725"/>
    <lineage>
        <taxon>Bacteria</taxon>
        <taxon>Bacillati</taxon>
        <taxon>Actinomycetota</taxon>
        <taxon>Actinomycetes</taxon>
        <taxon>Kitasatosporales</taxon>
        <taxon>Streptomycetaceae</taxon>
        <taxon>Streptomyces</taxon>
    </lineage>
</organism>
<accession>A0A4Z1D259</accession>
<comment type="caution">
    <text evidence="1">The sequence shown here is derived from an EMBL/GenBank/DDBJ whole genome shotgun (WGS) entry which is preliminary data.</text>
</comment>
<dbReference type="EMBL" id="SRRT01000005">
    <property type="protein sequence ID" value="TGN75836.1"/>
    <property type="molecule type" value="Genomic_DNA"/>
</dbReference>